<comment type="caution">
    <text evidence="2">The sequence shown here is derived from an EMBL/GenBank/DDBJ whole genome shotgun (WGS) entry which is preliminary data.</text>
</comment>
<dbReference type="EMBL" id="MUJZ01004323">
    <property type="protein sequence ID" value="OTF83283.1"/>
    <property type="molecule type" value="Genomic_DNA"/>
</dbReference>
<proteinExistence type="predicted"/>
<evidence type="ECO:0000256" key="1">
    <source>
        <dbReference type="SAM" id="MobiDB-lite"/>
    </source>
</evidence>
<keyword evidence="3" id="KW-1185">Reference proteome</keyword>
<evidence type="ECO:0000313" key="2">
    <source>
        <dbReference type="EMBL" id="OTF83283.1"/>
    </source>
</evidence>
<dbReference type="AlphaFoldDB" id="A0A1Y3BU27"/>
<dbReference type="Proteomes" id="UP000194236">
    <property type="component" value="Unassembled WGS sequence"/>
</dbReference>
<reference evidence="2 3" key="1">
    <citation type="submission" date="2017-03" db="EMBL/GenBank/DDBJ databases">
        <title>Genome Survey of Euroglyphus maynei.</title>
        <authorList>
            <person name="Arlian L.G."/>
            <person name="Morgan M.S."/>
            <person name="Rider S.D."/>
        </authorList>
    </citation>
    <scope>NUCLEOTIDE SEQUENCE [LARGE SCALE GENOMIC DNA]</scope>
    <source>
        <strain evidence="2">Arlian Lab</strain>
        <tissue evidence="2">Whole body</tissue>
    </source>
</reference>
<accession>A0A1Y3BU27</accession>
<evidence type="ECO:0000313" key="3">
    <source>
        <dbReference type="Proteomes" id="UP000194236"/>
    </source>
</evidence>
<sequence length="62" mass="7384">MKTAGCFNETLASITWDRINKFMPNLYCDLIEPQMKRSQKPMEEDVKESKPQEMHHIETVRK</sequence>
<feature type="region of interest" description="Disordered" evidence="1">
    <location>
        <begin position="38"/>
        <end position="62"/>
    </location>
</feature>
<name>A0A1Y3BU27_EURMA</name>
<feature type="compositionally biased region" description="Basic and acidic residues" evidence="1">
    <location>
        <begin position="40"/>
        <end position="62"/>
    </location>
</feature>
<gene>
    <name evidence="2" type="ORF">BLA29_014428</name>
</gene>
<organism evidence="2 3">
    <name type="scientific">Euroglyphus maynei</name>
    <name type="common">Mayne's house dust mite</name>
    <dbReference type="NCBI Taxonomy" id="6958"/>
    <lineage>
        <taxon>Eukaryota</taxon>
        <taxon>Metazoa</taxon>
        <taxon>Ecdysozoa</taxon>
        <taxon>Arthropoda</taxon>
        <taxon>Chelicerata</taxon>
        <taxon>Arachnida</taxon>
        <taxon>Acari</taxon>
        <taxon>Acariformes</taxon>
        <taxon>Sarcoptiformes</taxon>
        <taxon>Astigmata</taxon>
        <taxon>Psoroptidia</taxon>
        <taxon>Analgoidea</taxon>
        <taxon>Pyroglyphidae</taxon>
        <taxon>Pyroglyphinae</taxon>
        <taxon>Euroglyphus</taxon>
    </lineage>
</organism>
<protein>
    <submittedName>
        <fullName evidence="2">Uncharacterized protein</fullName>
    </submittedName>
</protein>